<dbReference type="Proteomes" id="UP000006906">
    <property type="component" value="Chromosome 1"/>
</dbReference>
<dbReference type="Gramene" id="PNW87969">
    <property type="protein sequence ID" value="PNW87969"/>
    <property type="gene ID" value="CHLRE_01g009000v5"/>
</dbReference>
<dbReference type="STRING" id="3055.A0A2K3E5A1"/>
<protein>
    <submittedName>
        <fullName evidence="3">Uncharacterized protein</fullName>
    </submittedName>
</protein>
<keyword evidence="2" id="KW-0812">Transmembrane</keyword>
<feature type="compositionally biased region" description="Low complexity" evidence="1">
    <location>
        <begin position="219"/>
        <end position="233"/>
    </location>
</feature>
<dbReference type="ExpressionAtlas" id="A0A2K3E5A1">
    <property type="expression patterns" value="baseline"/>
</dbReference>
<dbReference type="Gene3D" id="3.40.50.300">
    <property type="entry name" value="P-loop containing nucleotide triphosphate hydrolases"/>
    <property type="match status" value="1"/>
</dbReference>
<reference evidence="3 4" key="1">
    <citation type="journal article" date="2007" name="Science">
        <title>The Chlamydomonas genome reveals the evolution of key animal and plant functions.</title>
        <authorList>
            <person name="Merchant S.S."/>
            <person name="Prochnik S.E."/>
            <person name="Vallon O."/>
            <person name="Harris E.H."/>
            <person name="Karpowicz S.J."/>
            <person name="Witman G.B."/>
            <person name="Terry A."/>
            <person name="Salamov A."/>
            <person name="Fritz-Laylin L.K."/>
            <person name="Marechal-Drouard L."/>
            <person name="Marshall W.F."/>
            <person name="Qu L.H."/>
            <person name="Nelson D.R."/>
            <person name="Sanderfoot A.A."/>
            <person name="Spalding M.H."/>
            <person name="Kapitonov V.V."/>
            <person name="Ren Q."/>
            <person name="Ferris P."/>
            <person name="Lindquist E."/>
            <person name="Shapiro H."/>
            <person name="Lucas S.M."/>
            <person name="Grimwood J."/>
            <person name="Schmutz J."/>
            <person name="Cardol P."/>
            <person name="Cerutti H."/>
            <person name="Chanfreau G."/>
            <person name="Chen C.L."/>
            <person name="Cognat V."/>
            <person name="Croft M.T."/>
            <person name="Dent R."/>
            <person name="Dutcher S."/>
            <person name="Fernandez E."/>
            <person name="Fukuzawa H."/>
            <person name="Gonzalez-Ballester D."/>
            <person name="Gonzalez-Halphen D."/>
            <person name="Hallmann A."/>
            <person name="Hanikenne M."/>
            <person name="Hippler M."/>
            <person name="Inwood W."/>
            <person name="Jabbari K."/>
            <person name="Kalanon M."/>
            <person name="Kuras R."/>
            <person name="Lefebvre P.A."/>
            <person name="Lemaire S.D."/>
            <person name="Lobanov A.V."/>
            <person name="Lohr M."/>
            <person name="Manuell A."/>
            <person name="Meier I."/>
            <person name="Mets L."/>
            <person name="Mittag M."/>
            <person name="Mittelmeier T."/>
            <person name="Moroney J.V."/>
            <person name="Moseley J."/>
            <person name="Napoli C."/>
            <person name="Nedelcu A.M."/>
            <person name="Niyogi K."/>
            <person name="Novoselov S.V."/>
            <person name="Paulsen I.T."/>
            <person name="Pazour G."/>
            <person name="Purton S."/>
            <person name="Ral J.P."/>
            <person name="Riano-Pachon D.M."/>
            <person name="Riekhof W."/>
            <person name="Rymarquis L."/>
            <person name="Schroda M."/>
            <person name="Stern D."/>
            <person name="Umen J."/>
            <person name="Willows R."/>
            <person name="Wilson N."/>
            <person name="Zimmer S.L."/>
            <person name="Allmer J."/>
            <person name="Balk J."/>
            <person name="Bisova K."/>
            <person name="Chen C.J."/>
            <person name="Elias M."/>
            <person name="Gendler K."/>
            <person name="Hauser C."/>
            <person name="Lamb M.R."/>
            <person name="Ledford H."/>
            <person name="Long J.C."/>
            <person name="Minagawa J."/>
            <person name="Page M.D."/>
            <person name="Pan J."/>
            <person name="Pootakham W."/>
            <person name="Roje S."/>
            <person name="Rose A."/>
            <person name="Stahlberg E."/>
            <person name="Terauchi A.M."/>
            <person name="Yang P."/>
            <person name="Ball S."/>
            <person name="Bowler C."/>
            <person name="Dieckmann C.L."/>
            <person name="Gladyshev V.N."/>
            <person name="Green P."/>
            <person name="Jorgensen R."/>
            <person name="Mayfield S."/>
            <person name="Mueller-Roeber B."/>
            <person name="Rajamani S."/>
            <person name="Sayre R.T."/>
            <person name="Brokstein P."/>
            <person name="Dubchak I."/>
            <person name="Goodstein D."/>
            <person name="Hornick L."/>
            <person name="Huang Y.W."/>
            <person name="Jhaveri J."/>
            <person name="Luo Y."/>
            <person name="Martinez D."/>
            <person name="Ngau W.C."/>
            <person name="Otillar B."/>
            <person name="Poliakov A."/>
            <person name="Porter A."/>
            <person name="Szajkowski L."/>
            <person name="Werner G."/>
            <person name="Zhou K."/>
            <person name="Grigoriev I.V."/>
            <person name="Rokhsar D.S."/>
            <person name="Grossman A.R."/>
        </authorList>
    </citation>
    <scope>NUCLEOTIDE SEQUENCE [LARGE SCALE GENOMIC DNA]</scope>
    <source>
        <strain evidence="4">CC-503</strain>
    </source>
</reference>
<feature type="transmembrane region" description="Helical" evidence="2">
    <location>
        <begin position="289"/>
        <end position="308"/>
    </location>
</feature>
<gene>
    <name evidence="3" type="ORF">CHLRE_01g009000v5</name>
</gene>
<dbReference type="AlphaFoldDB" id="A0A2K3E5A1"/>
<dbReference type="KEGG" id="cre:CHLRE_01g009000v5"/>
<name>A0A2K3E5A1_CHLRE</name>
<dbReference type="PaxDb" id="3055-EDO98234"/>
<dbReference type="InterPro" id="IPR040632">
    <property type="entry name" value="Sulfotransfer_4"/>
</dbReference>
<dbReference type="InterPro" id="IPR027417">
    <property type="entry name" value="P-loop_NTPase"/>
</dbReference>
<evidence type="ECO:0000313" key="3">
    <source>
        <dbReference type="EMBL" id="PNW87969.1"/>
    </source>
</evidence>
<feature type="compositionally biased region" description="Basic and acidic residues" evidence="1">
    <location>
        <begin position="206"/>
        <end position="215"/>
    </location>
</feature>
<dbReference type="PANTHER" id="PTHR36978">
    <property type="entry name" value="P-LOOP CONTAINING NUCLEOTIDE TRIPHOSPHATE HYDROLASE"/>
    <property type="match status" value="1"/>
</dbReference>
<feature type="region of interest" description="Disordered" evidence="1">
    <location>
        <begin position="191"/>
        <end position="233"/>
    </location>
</feature>
<dbReference type="InParanoid" id="A0A2K3E5A1"/>
<keyword evidence="4" id="KW-1185">Reference proteome</keyword>
<dbReference type="PANTHER" id="PTHR36978:SF4">
    <property type="entry name" value="P-LOOP CONTAINING NUCLEOSIDE TRIPHOSPHATE HYDROLASE PROTEIN"/>
    <property type="match status" value="1"/>
</dbReference>
<dbReference type="RefSeq" id="XP_001700267.2">
    <property type="nucleotide sequence ID" value="XM_001700215.2"/>
</dbReference>
<evidence type="ECO:0000313" key="4">
    <source>
        <dbReference type="Proteomes" id="UP000006906"/>
    </source>
</evidence>
<sequence>MTLEVIGTPSEARRGRRDVETFAVRRLPVVVRRHPLTASPPRVCAYACVQVVLTSRDFDSWYDSARRTIFEMSQVGRPLLELPLHMRLLLAVIAPPLAQLRKMMLMVEELVWGPRGTFRGRFTDKDFVRQVFAEHYAEVRRLVPRQQLLEYDVRQGWGPLCDFMGRPVPMAAAGNNGGGAAGKAGAAVKPPTVKMPGWRGHQVKGTAEKAERDQMLPDSSPASSSGSATDAGAGMSAGEAAAAAVAAADAAVAPLPFPHVNDTAEFCERMEVVRRLVRSIKVVQRGVEVAAGVGLGALVLRIAAVLLARRYRR</sequence>
<dbReference type="OrthoDB" id="2832083at2759"/>
<evidence type="ECO:0000256" key="2">
    <source>
        <dbReference type="SAM" id="Phobius"/>
    </source>
</evidence>
<dbReference type="Pfam" id="PF17784">
    <property type="entry name" value="Sulfotransfer_4"/>
    <property type="match status" value="1"/>
</dbReference>
<keyword evidence="2" id="KW-0472">Membrane</keyword>
<proteinExistence type="predicted"/>
<evidence type="ECO:0000256" key="1">
    <source>
        <dbReference type="SAM" id="MobiDB-lite"/>
    </source>
</evidence>
<organism evidence="3 4">
    <name type="scientific">Chlamydomonas reinhardtii</name>
    <name type="common">Chlamydomonas smithii</name>
    <dbReference type="NCBI Taxonomy" id="3055"/>
    <lineage>
        <taxon>Eukaryota</taxon>
        <taxon>Viridiplantae</taxon>
        <taxon>Chlorophyta</taxon>
        <taxon>core chlorophytes</taxon>
        <taxon>Chlorophyceae</taxon>
        <taxon>CS clade</taxon>
        <taxon>Chlamydomonadales</taxon>
        <taxon>Chlamydomonadaceae</taxon>
        <taxon>Chlamydomonas</taxon>
    </lineage>
</organism>
<dbReference type="GeneID" id="5725818"/>
<accession>A0A2K3E5A1</accession>
<dbReference type="EMBL" id="CM008962">
    <property type="protein sequence ID" value="PNW87969.1"/>
    <property type="molecule type" value="Genomic_DNA"/>
</dbReference>
<keyword evidence="2" id="KW-1133">Transmembrane helix</keyword>